<comment type="caution">
    <text evidence="2">The sequence shown here is derived from an EMBL/GenBank/DDBJ whole genome shotgun (WGS) entry which is preliminary data.</text>
</comment>
<dbReference type="RefSeq" id="WP_168737888.1">
    <property type="nucleotide sequence ID" value="NZ_JABAHZ010000002.1"/>
</dbReference>
<feature type="non-terminal residue" evidence="2">
    <location>
        <position position="1"/>
    </location>
</feature>
<dbReference type="Pfam" id="PF13683">
    <property type="entry name" value="rve_3"/>
    <property type="match status" value="1"/>
</dbReference>
<dbReference type="GO" id="GO:0015074">
    <property type="term" value="P:DNA integration"/>
    <property type="evidence" value="ECO:0007669"/>
    <property type="project" value="InterPro"/>
</dbReference>
<evidence type="ECO:0000313" key="3">
    <source>
        <dbReference type="Proteomes" id="UP000552864"/>
    </source>
</evidence>
<organism evidence="2 3">
    <name type="scientific">Chitinophaga eiseniae</name>
    <dbReference type="NCBI Taxonomy" id="634771"/>
    <lineage>
        <taxon>Bacteria</taxon>
        <taxon>Pseudomonadati</taxon>
        <taxon>Bacteroidota</taxon>
        <taxon>Chitinophagia</taxon>
        <taxon>Chitinophagales</taxon>
        <taxon>Chitinophagaceae</taxon>
        <taxon>Chitinophaga</taxon>
    </lineage>
</organism>
<dbReference type="SUPFAM" id="SSF53098">
    <property type="entry name" value="Ribonuclease H-like"/>
    <property type="match status" value="1"/>
</dbReference>
<name>A0A847SQW9_9BACT</name>
<dbReference type="InterPro" id="IPR036397">
    <property type="entry name" value="RNaseH_sf"/>
</dbReference>
<dbReference type="Gene3D" id="3.30.420.10">
    <property type="entry name" value="Ribonuclease H-like superfamily/Ribonuclease H"/>
    <property type="match status" value="1"/>
</dbReference>
<evidence type="ECO:0000313" key="2">
    <source>
        <dbReference type="EMBL" id="NLR78472.1"/>
    </source>
</evidence>
<feature type="domain" description="Integrase catalytic" evidence="1">
    <location>
        <begin position="1"/>
        <end position="64"/>
    </location>
</feature>
<gene>
    <name evidence="2" type="ORF">HGH91_07540</name>
</gene>
<sequence>DPYENALAERMNKTIKEEFFPDRPFKSKELAIKATAQAVTLYNQYRPHLALKLKTPGQVHEQKIPVI</sequence>
<proteinExistence type="predicted"/>
<dbReference type="EMBL" id="JABAHZ010000002">
    <property type="protein sequence ID" value="NLR78472.1"/>
    <property type="molecule type" value="Genomic_DNA"/>
</dbReference>
<evidence type="ECO:0000259" key="1">
    <source>
        <dbReference type="PROSITE" id="PS50994"/>
    </source>
</evidence>
<keyword evidence="3" id="KW-1185">Reference proteome</keyword>
<dbReference type="InterPro" id="IPR012337">
    <property type="entry name" value="RNaseH-like_sf"/>
</dbReference>
<reference evidence="2 3" key="1">
    <citation type="submission" date="2020-04" db="EMBL/GenBank/DDBJ databases">
        <authorList>
            <person name="Yin C."/>
        </authorList>
    </citation>
    <scope>NUCLEOTIDE SEQUENCE [LARGE SCALE GENOMIC DNA]</scope>
    <source>
        <strain evidence="2 3">Ak56</strain>
    </source>
</reference>
<dbReference type="GO" id="GO:0003676">
    <property type="term" value="F:nucleic acid binding"/>
    <property type="evidence" value="ECO:0007669"/>
    <property type="project" value="InterPro"/>
</dbReference>
<dbReference type="InterPro" id="IPR001584">
    <property type="entry name" value="Integrase_cat-core"/>
</dbReference>
<protein>
    <submittedName>
        <fullName evidence="2">Transposase</fullName>
    </submittedName>
</protein>
<dbReference type="PROSITE" id="PS50994">
    <property type="entry name" value="INTEGRASE"/>
    <property type="match status" value="1"/>
</dbReference>
<accession>A0A847SQW9</accession>
<dbReference type="AlphaFoldDB" id="A0A847SQW9"/>
<dbReference type="Proteomes" id="UP000552864">
    <property type="component" value="Unassembled WGS sequence"/>
</dbReference>